<keyword evidence="2" id="KW-0732">Signal</keyword>
<sequence length="74" mass="8282">MKELRSTGLRWLRMLRLLRHMMWIEALAAVRSAVNLARDRPWSVDSAGGESPFLAPCPRTSDVARPEQDGSSSS</sequence>
<protein>
    <recommendedName>
        <fullName evidence="5">Secreted protein</fullName>
    </recommendedName>
</protein>
<evidence type="ECO:0000313" key="4">
    <source>
        <dbReference type="Proteomes" id="UP000812966"/>
    </source>
</evidence>
<dbReference type="AlphaFoldDB" id="A0A8K0JKY0"/>
<accession>A0A8K0JKY0</accession>
<evidence type="ECO:0000313" key="3">
    <source>
        <dbReference type="EMBL" id="KAG7531323.1"/>
    </source>
</evidence>
<gene>
    <name evidence="3" type="ORF">FFLO_04444</name>
</gene>
<comment type="caution">
    <text evidence="3">The sequence shown here is derived from an EMBL/GenBank/DDBJ whole genome shotgun (WGS) entry which is preliminary data.</text>
</comment>
<keyword evidence="4" id="KW-1185">Reference proteome</keyword>
<feature type="region of interest" description="Disordered" evidence="1">
    <location>
        <begin position="41"/>
        <end position="74"/>
    </location>
</feature>
<proteinExistence type="predicted"/>
<reference evidence="3" key="1">
    <citation type="submission" date="2020-04" db="EMBL/GenBank/DDBJ databases">
        <title>Analysis of mating type loci in Filobasidium floriforme.</title>
        <authorList>
            <person name="Nowrousian M."/>
        </authorList>
    </citation>
    <scope>NUCLEOTIDE SEQUENCE</scope>
    <source>
        <strain evidence="3">CBS 6242</strain>
    </source>
</reference>
<name>A0A8K0JKY0_9TREE</name>
<organism evidence="3 4">
    <name type="scientific">Filobasidium floriforme</name>
    <dbReference type="NCBI Taxonomy" id="5210"/>
    <lineage>
        <taxon>Eukaryota</taxon>
        <taxon>Fungi</taxon>
        <taxon>Dikarya</taxon>
        <taxon>Basidiomycota</taxon>
        <taxon>Agaricomycotina</taxon>
        <taxon>Tremellomycetes</taxon>
        <taxon>Filobasidiales</taxon>
        <taxon>Filobasidiaceae</taxon>
        <taxon>Filobasidium</taxon>
    </lineage>
</organism>
<dbReference type="EMBL" id="JABELV010000094">
    <property type="protein sequence ID" value="KAG7531323.1"/>
    <property type="molecule type" value="Genomic_DNA"/>
</dbReference>
<feature type="signal peptide" evidence="2">
    <location>
        <begin position="1"/>
        <end position="29"/>
    </location>
</feature>
<evidence type="ECO:0000256" key="1">
    <source>
        <dbReference type="SAM" id="MobiDB-lite"/>
    </source>
</evidence>
<feature type="chain" id="PRO_5035453504" description="Secreted protein" evidence="2">
    <location>
        <begin position="30"/>
        <end position="74"/>
    </location>
</feature>
<dbReference type="Proteomes" id="UP000812966">
    <property type="component" value="Unassembled WGS sequence"/>
</dbReference>
<evidence type="ECO:0000256" key="2">
    <source>
        <dbReference type="SAM" id="SignalP"/>
    </source>
</evidence>
<evidence type="ECO:0008006" key="5">
    <source>
        <dbReference type="Google" id="ProtNLM"/>
    </source>
</evidence>